<gene>
    <name evidence="1" type="ORF">BJ992_002661</name>
</gene>
<comment type="caution">
    <text evidence="1">The sequence shown here is derived from an EMBL/GenBank/DDBJ whole genome shotgun (WGS) entry which is preliminary data.</text>
</comment>
<dbReference type="RefSeq" id="WP_184980839.1">
    <property type="nucleotide sequence ID" value="NZ_BAAALO010000005.1"/>
</dbReference>
<keyword evidence="2" id="KW-1185">Reference proteome</keyword>
<dbReference type="EMBL" id="JACHIU010000001">
    <property type="protein sequence ID" value="MBB6473230.1"/>
    <property type="molecule type" value="Genomic_DNA"/>
</dbReference>
<proteinExistence type="predicted"/>
<evidence type="ECO:0000313" key="1">
    <source>
        <dbReference type="EMBL" id="MBB6473230.1"/>
    </source>
</evidence>
<reference evidence="1 2" key="1">
    <citation type="submission" date="2020-08" db="EMBL/GenBank/DDBJ databases">
        <title>Sequencing the genomes of 1000 actinobacteria strains.</title>
        <authorList>
            <person name="Klenk H.-P."/>
        </authorList>
    </citation>
    <scope>NUCLEOTIDE SEQUENCE [LARGE SCALE GENOMIC DNA]</scope>
    <source>
        <strain evidence="1 2">DSM 44936</strain>
    </source>
</reference>
<evidence type="ECO:0000313" key="2">
    <source>
        <dbReference type="Proteomes" id="UP000555564"/>
    </source>
</evidence>
<dbReference type="Proteomes" id="UP000555564">
    <property type="component" value="Unassembled WGS sequence"/>
</dbReference>
<evidence type="ECO:0008006" key="3">
    <source>
        <dbReference type="Google" id="ProtNLM"/>
    </source>
</evidence>
<sequence>MAATRLTATDPAPFHLRRNTRDLARAVQTLAGKLPARDLKDVLAKANRTAVRKGSTAAFGTMRPLPADWYCFNAGDNDTVDWYPQGVASSSEAGLPAAKALAVTWYWKPVGAAEERGVRVTFLDTATARYRHVLLVAPKDDTYTPVNIHAGGIAWYGDLIYVPDTARGLRVFDTRHIYEVAGDDDKVGLQKGKYHSYGYRYVMPQVDSWILAGPSGSARFSFAAVDRTTTPHTLVSGEYVAADEAPQRDGRVARWQLAADGTLRAGEDGVARAAEAFTLPAAKIQGGLSHKGRWYLSQAGTSRSNGTLLTAKPGEAPVAKKWPIGPEDLTCWAERGQLWSLTEFAGRRVVFAVPL</sequence>
<organism evidence="1 2">
    <name type="scientific">Sphaerisporangium rubeum</name>
    <dbReference type="NCBI Taxonomy" id="321317"/>
    <lineage>
        <taxon>Bacteria</taxon>
        <taxon>Bacillati</taxon>
        <taxon>Actinomycetota</taxon>
        <taxon>Actinomycetes</taxon>
        <taxon>Streptosporangiales</taxon>
        <taxon>Streptosporangiaceae</taxon>
        <taxon>Sphaerisporangium</taxon>
    </lineage>
</organism>
<protein>
    <recommendedName>
        <fullName evidence="3">Secreted protein</fullName>
    </recommendedName>
</protein>
<dbReference type="AlphaFoldDB" id="A0A7X0IDX7"/>
<accession>A0A7X0IDX7</accession>
<name>A0A7X0IDX7_9ACTN</name>